<keyword evidence="1" id="KW-0472">Membrane</keyword>
<keyword evidence="1" id="KW-0812">Transmembrane</keyword>
<reference evidence="2 3" key="1">
    <citation type="submission" date="2018-04" db="EMBL/GenBank/DDBJ databases">
        <title>Camelliibacillus theae gen. nov., sp. nov., isolated from Pu'er tea.</title>
        <authorList>
            <person name="Niu L."/>
        </authorList>
    </citation>
    <scope>NUCLEOTIDE SEQUENCE [LARGE SCALE GENOMIC DNA]</scope>
    <source>
        <strain evidence="2 3">T8</strain>
    </source>
</reference>
<feature type="transmembrane region" description="Helical" evidence="1">
    <location>
        <begin position="64"/>
        <end position="93"/>
    </location>
</feature>
<feature type="transmembrane region" description="Helical" evidence="1">
    <location>
        <begin position="105"/>
        <end position="130"/>
    </location>
</feature>
<evidence type="ECO:0008006" key="4">
    <source>
        <dbReference type="Google" id="ProtNLM"/>
    </source>
</evidence>
<feature type="transmembrane region" description="Helical" evidence="1">
    <location>
        <begin position="280"/>
        <end position="302"/>
    </location>
</feature>
<name>A0A2U1JN92_9BACI</name>
<organism evidence="2 3">
    <name type="scientific">Pueribacillus theae</name>
    <dbReference type="NCBI Taxonomy" id="2171751"/>
    <lineage>
        <taxon>Bacteria</taxon>
        <taxon>Bacillati</taxon>
        <taxon>Bacillota</taxon>
        <taxon>Bacilli</taxon>
        <taxon>Bacillales</taxon>
        <taxon>Bacillaceae</taxon>
        <taxon>Pueribacillus</taxon>
    </lineage>
</organism>
<dbReference type="OrthoDB" id="2987886at2"/>
<accession>A0A2U1JN92</accession>
<feature type="transmembrane region" description="Helical" evidence="1">
    <location>
        <begin position="242"/>
        <end position="268"/>
    </location>
</feature>
<evidence type="ECO:0000313" key="3">
    <source>
        <dbReference type="Proteomes" id="UP000245998"/>
    </source>
</evidence>
<dbReference type="AlphaFoldDB" id="A0A2U1JN92"/>
<dbReference type="Proteomes" id="UP000245998">
    <property type="component" value="Unassembled WGS sequence"/>
</dbReference>
<keyword evidence="3" id="KW-1185">Reference proteome</keyword>
<evidence type="ECO:0000256" key="1">
    <source>
        <dbReference type="SAM" id="Phobius"/>
    </source>
</evidence>
<proteinExistence type="predicted"/>
<dbReference type="PANTHER" id="PTHR41324:SF1">
    <property type="entry name" value="DUF2232 DOMAIN-CONTAINING PROTEIN"/>
    <property type="match status" value="1"/>
</dbReference>
<feature type="transmembrane region" description="Helical" evidence="1">
    <location>
        <begin position="171"/>
        <end position="199"/>
    </location>
</feature>
<keyword evidence="1" id="KW-1133">Transmembrane helix</keyword>
<dbReference type="PANTHER" id="PTHR41324">
    <property type="entry name" value="MEMBRANE PROTEIN-RELATED"/>
    <property type="match status" value="1"/>
</dbReference>
<feature type="transmembrane region" description="Helical" evidence="1">
    <location>
        <begin position="220"/>
        <end position="236"/>
    </location>
</feature>
<dbReference type="Pfam" id="PF09991">
    <property type="entry name" value="DUF2232"/>
    <property type="match status" value="1"/>
</dbReference>
<feature type="transmembrane region" description="Helical" evidence="1">
    <location>
        <begin position="20"/>
        <end position="44"/>
    </location>
</feature>
<protein>
    <recommendedName>
        <fullName evidence="4">DUF2232 domain-containing protein</fullName>
    </recommendedName>
</protein>
<evidence type="ECO:0000313" key="2">
    <source>
        <dbReference type="EMBL" id="PWA06636.1"/>
    </source>
</evidence>
<comment type="caution">
    <text evidence="2">The sequence shown here is derived from an EMBL/GenBank/DDBJ whole genome shotgun (WGS) entry which is preliminary data.</text>
</comment>
<dbReference type="EMBL" id="QCZG01000058">
    <property type="protein sequence ID" value="PWA06636.1"/>
    <property type="molecule type" value="Genomic_DNA"/>
</dbReference>
<dbReference type="InterPro" id="IPR018710">
    <property type="entry name" value="DUF2232"/>
</dbReference>
<gene>
    <name evidence="2" type="ORF">DCC39_17400</name>
</gene>
<sequence>MYWGGLVKSTKHVTETAILLVLYMVLFTIVYFIPFLGIFFVWVLPLPFIMNAVRNGRNATIYMFVIALVLSLLFSLPAVLITLMFASVGVIVGEVYRRKGAAFHILLAGTLTFIVNFLLLYVLVVVFLGIDPITELVSGMKDTIKQMQQLSPEQFAGNEKLLAAFFKQLDLLTYIVPSMLLISAFIFALITQLIANLFLKRFNFEIQAWKPFHEWSLPKSLLFYYLIVLFLVLIGLEEGSTLYVIVMNLQLLLEIAMILQGFTVIFAFSKIKGWSLAIPIVIVVGSFLLTIPLQFVKLLGIIDLGIDLRSRMKS</sequence>